<dbReference type="InterPro" id="IPR036070">
    <property type="entry name" value="Nop_dom_sf"/>
</dbReference>
<reference evidence="11 12" key="1">
    <citation type="submission" date="2016-08" db="EMBL/GenBank/DDBJ databases">
        <title>Draft genome sequence of allopolyploid Zygosaccharomyces rouxii.</title>
        <authorList>
            <person name="Watanabe J."/>
            <person name="Uehara K."/>
            <person name="Mogi Y."/>
            <person name="Tsukioka Y."/>
        </authorList>
    </citation>
    <scope>NUCLEOTIDE SEQUENCE [LARGE SCALE GENOMIC DNA]</scope>
    <source>
        <strain evidence="11 12">NBRC 110957</strain>
    </source>
</reference>
<gene>
    <name evidence="11" type="ORF">ZYGR_0I05230</name>
</gene>
<name>A0A1Q2ZXJ6_ZYGRO</name>
<dbReference type="InterPro" id="IPR002687">
    <property type="entry name" value="Nop_dom"/>
</dbReference>
<dbReference type="SMART" id="SM00931">
    <property type="entry name" value="NOSIC"/>
    <property type="match status" value="1"/>
</dbReference>
<dbReference type="SUPFAM" id="SSF89124">
    <property type="entry name" value="Nop domain"/>
    <property type="match status" value="1"/>
</dbReference>
<evidence type="ECO:0000256" key="7">
    <source>
        <dbReference type="ARBA" id="ARBA00023242"/>
    </source>
</evidence>
<dbReference type="AlphaFoldDB" id="A0A1Q2ZXJ6"/>
<dbReference type="OrthoDB" id="4771285at2759"/>
<evidence type="ECO:0000256" key="2">
    <source>
        <dbReference type="ARBA" id="ARBA00005572"/>
    </source>
</evidence>
<keyword evidence="6" id="KW-0508">mRNA splicing</keyword>
<proteinExistence type="inferred from homology"/>
<protein>
    <recommendedName>
        <fullName evidence="10">Nop domain-containing protein</fullName>
    </recommendedName>
</protein>
<keyword evidence="7" id="KW-0539">Nucleus</keyword>
<evidence type="ECO:0000259" key="10">
    <source>
        <dbReference type="PROSITE" id="PS51358"/>
    </source>
</evidence>
<evidence type="ECO:0000256" key="1">
    <source>
        <dbReference type="ARBA" id="ARBA00004123"/>
    </source>
</evidence>
<evidence type="ECO:0000256" key="4">
    <source>
        <dbReference type="ARBA" id="ARBA00022728"/>
    </source>
</evidence>
<evidence type="ECO:0000256" key="5">
    <source>
        <dbReference type="ARBA" id="ARBA00022884"/>
    </source>
</evidence>
<dbReference type="InterPro" id="IPR019175">
    <property type="entry name" value="Prp31_C"/>
</dbReference>
<dbReference type="eggNOG" id="KOG2574">
    <property type="taxonomic scope" value="Eukaryota"/>
</dbReference>
<dbReference type="PANTHER" id="PTHR13904:SF0">
    <property type="entry name" value="U4_U6 SMALL NUCLEAR RIBONUCLEOPROTEIN PRP31"/>
    <property type="match status" value="1"/>
</dbReference>
<dbReference type="InterPro" id="IPR012976">
    <property type="entry name" value="NOSIC"/>
</dbReference>
<dbReference type="GO" id="GO:0003723">
    <property type="term" value="F:RNA binding"/>
    <property type="evidence" value="ECO:0007669"/>
    <property type="project" value="UniProtKB-KW"/>
</dbReference>
<keyword evidence="4" id="KW-0747">Spliceosome</keyword>
<dbReference type="InterPro" id="IPR042239">
    <property type="entry name" value="Nop_C"/>
</dbReference>
<organism evidence="11 12">
    <name type="scientific">Zygosaccharomyces rouxii</name>
    <dbReference type="NCBI Taxonomy" id="4956"/>
    <lineage>
        <taxon>Eukaryota</taxon>
        <taxon>Fungi</taxon>
        <taxon>Dikarya</taxon>
        <taxon>Ascomycota</taxon>
        <taxon>Saccharomycotina</taxon>
        <taxon>Saccharomycetes</taxon>
        <taxon>Saccharomycetales</taxon>
        <taxon>Saccharomycetaceae</taxon>
        <taxon>Zygosaccharomyces</taxon>
    </lineage>
</organism>
<dbReference type="Pfam" id="PF09785">
    <property type="entry name" value="Prp31_C"/>
    <property type="match status" value="1"/>
</dbReference>
<evidence type="ECO:0000256" key="8">
    <source>
        <dbReference type="ARBA" id="ARBA00023274"/>
    </source>
</evidence>
<dbReference type="Gene3D" id="1.10.287.4070">
    <property type="match status" value="1"/>
</dbReference>
<keyword evidence="3" id="KW-0507">mRNA processing</keyword>
<dbReference type="Gene3D" id="1.10.246.90">
    <property type="entry name" value="Nop domain"/>
    <property type="match status" value="1"/>
</dbReference>
<comment type="caution">
    <text evidence="11">The sequence shown here is derived from an EMBL/GenBank/DDBJ whole genome shotgun (WGS) entry which is preliminary data.</text>
</comment>
<sequence>MSNTEEDFLQDLEGDLGSFIGDESEEDELSKLRSYIDHYQPVKLSNYQNLDIQDVTSFPKFEPSINELISRPNDEDLAQTLTILNSLTYIAQNEITVLHNLLKLIYGVKFGELESLVPQPQQFADVIRIIETNEGNFETDAQLSKEQVLVLNMSMKSSFQAHVNVDKDKVLQLRDLLMTVSRIRNEINSFILSKASLVAPNLCLLIGPEVTSLLLSHSGGVLELSQVPSCNLASIGKNKHLSHELHTNLTGVRQEGYIYRSSLVQEQPLEFRKQMLRMVCAKVALAARVDAGHPQDGQLGLHWKNELLEKIQKLREPPPGISTTKPLPVPEDQPKKKRAGRKFRKYKQQFQLSKLRQLQNRMEFGKAEQSVTDDAGEELGLGMAKSLRNVPVTQGNSAKMSKAMKRRMDQVNEQAKTFMLDLGEQPSEKDNENNDWFKHHMGDK</sequence>
<keyword evidence="5" id="KW-0694">RNA-binding</keyword>
<evidence type="ECO:0000256" key="3">
    <source>
        <dbReference type="ARBA" id="ARBA00022664"/>
    </source>
</evidence>
<comment type="similarity">
    <text evidence="2">Belongs to the PRP31 family.</text>
</comment>
<dbReference type="GO" id="GO:0000244">
    <property type="term" value="P:spliceosomal tri-snRNP complex assembly"/>
    <property type="evidence" value="ECO:0007669"/>
    <property type="project" value="InterPro"/>
</dbReference>
<feature type="domain" description="Nop" evidence="10">
    <location>
        <begin position="198"/>
        <end position="316"/>
    </location>
</feature>
<feature type="region of interest" description="Disordered" evidence="9">
    <location>
        <begin position="315"/>
        <end position="343"/>
    </location>
</feature>
<dbReference type="InterPro" id="IPR027105">
    <property type="entry name" value="Prp31"/>
</dbReference>
<keyword evidence="8" id="KW-0687">Ribonucleoprotein</keyword>
<feature type="compositionally biased region" description="Basic and acidic residues" evidence="9">
    <location>
        <begin position="426"/>
        <end position="444"/>
    </location>
</feature>
<accession>A0A1Q2ZXJ6</accession>
<dbReference type="Pfam" id="PF01798">
    <property type="entry name" value="Nop"/>
    <property type="match status" value="1"/>
</dbReference>
<evidence type="ECO:0000256" key="6">
    <source>
        <dbReference type="ARBA" id="ARBA00023187"/>
    </source>
</evidence>
<evidence type="ECO:0000313" key="11">
    <source>
        <dbReference type="EMBL" id="GAV48226.1"/>
    </source>
</evidence>
<dbReference type="PROSITE" id="PS51358">
    <property type="entry name" value="NOP"/>
    <property type="match status" value="1"/>
</dbReference>
<dbReference type="GO" id="GO:0071011">
    <property type="term" value="C:precatalytic spliceosome"/>
    <property type="evidence" value="ECO:0007669"/>
    <property type="project" value="TreeGrafter"/>
</dbReference>
<dbReference type="EMBL" id="BDGX01000009">
    <property type="protein sequence ID" value="GAV48226.1"/>
    <property type="molecule type" value="Genomic_DNA"/>
</dbReference>
<comment type="subcellular location">
    <subcellularLocation>
        <location evidence="1">Nucleus</location>
    </subcellularLocation>
</comment>
<dbReference type="GO" id="GO:0046540">
    <property type="term" value="C:U4/U6 x U5 tri-snRNP complex"/>
    <property type="evidence" value="ECO:0007669"/>
    <property type="project" value="InterPro"/>
</dbReference>
<evidence type="ECO:0000256" key="9">
    <source>
        <dbReference type="SAM" id="MobiDB-lite"/>
    </source>
</evidence>
<dbReference type="PANTHER" id="PTHR13904">
    <property type="entry name" value="PRE-MRNA SPLICING FACTOR PRP31"/>
    <property type="match status" value="1"/>
</dbReference>
<evidence type="ECO:0000313" key="12">
    <source>
        <dbReference type="Proteomes" id="UP000187013"/>
    </source>
</evidence>
<dbReference type="Proteomes" id="UP000187013">
    <property type="component" value="Unassembled WGS sequence"/>
</dbReference>
<feature type="region of interest" description="Disordered" evidence="9">
    <location>
        <begin position="419"/>
        <end position="444"/>
    </location>
</feature>
<dbReference type="GO" id="GO:0005687">
    <property type="term" value="C:U4 snRNP"/>
    <property type="evidence" value="ECO:0007669"/>
    <property type="project" value="TreeGrafter"/>
</dbReference>